<evidence type="ECO:0000256" key="1">
    <source>
        <dbReference type="ARBA" id="ARBA00022490"/>
    </source>
</evidence>
<dbReference type="InterPro" id="IPR020627">
    <property type="entry name" value="KhpA"/>
</dbReference>
<accession>A0A9D9H834</accession>
<dbReference type="Gene3D" id="3.30.300.20">
    <property type="match status" value="1"/>
</dbReference>
<organism evidence="3 4">
    <name type="scientific">Candidatus Gallilactobacillus intestinavium</name>
    <dbReference type="NCBI Taxonomy" id="2840838"/>
    <lineage>
        <taxon>Bacteria</taxon>
        <taxon>Bacillati</taxon>
        <taxon>Bacillota</taxon>
        <taxon>Bacilli</taxon>
        <taxon>Lactobacillales</taxon>
        <taxon>Lactobacillaceae</taxon>
        <taxon>Lactobacillaceae incertae sedis</taxon>
        <taxon>Candidatus Gallilactobacillus</taxon>
    </lineage>
</organism>
<keyword evidence="2" id="KW-0694">RNA-binding</keyword>
<comment type="caution">
    <text evidence="3">The sequence shown here is derived from an EMBL/GenBank/DDBJ whole genome shotgun (WGS) entry which is preliminary data.</text>
</comment>
<dbReference type="AlphaFoldDB" id="A0A9D9H834"/>
<dbReference type="GO" id="GO:0003723">
    <property type="term" value="F:RNA binding"/>
    <property type="evidence" value="ECO:0007669"/>
    <property type="project" value="UniProtKB-KW"/>
</dbReference>
<reference evidence="3" key="2">
    <citation type="journal article" date="2021" name="PeerJ">
        <title>Extensive microbial diversity within the chicken gut microbiome revealed by metagenomics and culture.</title>
        <authorList>
            <person name="Gilroy R."/>
            <person name="Ravi A."/>
            <person name="Getino M."/>
            <person name="Pursley I."/>
            <person name="Horton D.L."/>
            <person name="Alikhan N.F."/>
            <person name="Baker D."/>
            <person name="Gharbi K."/>
            <person name="Hall N."/>
            <person name="Watson M."/>
            <person name="Adriaenssens E.M."/>
            <person name="Foster-Nyarko E."/>
            <person name="Jarju S."/>
            <person name="Secka A."/>
            <person name="Antonio M."/>
            <person name="Oren A."/>
            <person name="Chaudhuri R.R."/>
            <person name="La Ragione R."/>
            <person name="Hildebrand F."/>
            <person name="Pallen M.J."/>
        </authorList>
    </citation>
    <scope>NUCLEOTIDE SEQUENCE</scope>
    <source>
        <strain evidence="3">C6-149</strain>
    </source>
</reference>
<dbReference type="PANTHER" id="PTHR34654">
    <property type="entry name" value="UPF0109 PROTEIN SCO5592"/>
    <property type="match status" value="1"/>
</dbReference>
<name>A0A9D9H834_9LACO</name>
<gene>
    <name evidence="3" type="ORF">IAA89_01520</name>
</gene>
<dbReference type="PANTHER" id="PTHR34654:SF1">
    <property type="entry name" value="RNA-BINDING PROTEIN KHPA"/>
    <property type="match status" value="1"/>
</dbReference>
<evidence type="ECO:0000313" key="3">
    <source>
        <dbReference type="EMBL" id="MBO8441119.1"/>
    </source>
</evidence>
<dbReference type="Proteomes" id="UP000823614">
    <property type="component" value="Unassembled WGS sequence"/>
</dbReference>
<evidence type="ECO:0000256" key="2">
    <source>
        <dbReference type="ARBA" id="ARBA00022884"/>
    </source>
</evidence>
<dbReference type="InterPro" id="IPR015946">
    <property type="entry name" value="KH_dom-like_a/b"/>
</dbReference>
<proteinExistence type="predicted"/>
<sequence length="95" mass="10848">MSDLFSNEALITQLNNYIDLLIKPLLSDVDHSKILIDNKQSEIVVSLIVNQEDVSRLIGRHGQAVSALEDMLYYNGVKRQKRIKLKILPKEKDLS</sequence>
<keyword evidence="1" id="KW-0963">Cytoplasm</keyword>
<protein>
    <submittedName>
        <fullName evidence="3">KH domain-containing protein</fullName>
    </submittedName>
</protein>
<dbReference type="SUPFAM" id="SSF54814">
    <property type="entry name" value="Prokaryotic type KH domain (KH-domain type II)"/>
    <property type="match status" value="1"/>
</dbReference>
<evidence type="ECO:0000313" key="4">
    <source>
        <dbReference type="Proteomes" id="UP000823614"/>
    </source>
</evidence>
<dbReference type="EMBL" id="JADIMP010000027">
    <property type="protein sequence ID" value="MBO8441119.1"/>
    <property type="molecule type" value="Genomic_DNA"/>
</dbReference>
<reference evidence="3" key="1">
    <citation type="submission" date="2020-10" db="EMBL/GenBank/DDBJ databases">
        <authorList>
            <person name="Gilroy R."/>
        </authorList>
    </citation>
    <scope>NUCLEOTIDE SEQUENCE</scope>
    <source>
        <strain evidence="3">C6-149</strain>
    </source>
</reference>
<dbReference type="Pfam" id="PF13083">
    <property type="entry name" value="KH_KhpA-B"/>
    <property type="match status" value="1"/>
</dbReference>
<dbReference type="InterPro" id="IPR009019">
    <property type="entry name" value="KH_sf_prok-type"/>
</dbReference>